<evidence type="ECO:0000313" key="3">
    <source>
        <dbReference type="Proteomes" id="UP000835052"/>
    </source>
</evidence>
<accession>A0A8S1H7Y2</accession>
<organism evidence="2 3">
    <name type="scientific">Caenorhabditis auriculariae</name>
    <dbReference type="NCBI Taxonomy" id="2777116"/>
    <lineage>
        <taxon>Eukaryota</taxon>
        <taxon>Metazoa</taxon>
        <taxon>Ecdysozoa</taxon>
        <taxon>Nematoda</taxon>
        <taxon>Chromadorea</taxon>
        <taxon>Rhabditida</taxon>
        <taxon>Rhabditina</taxon>
        <taxon>Rhabditomorpha</taxon>
        <taxon>Rhabditoidea</taxon>
        <taxon>Rhabditidae</taxon>
        <taxon>Peloderinae</taxon>
        <taxon>Caenorhabditis</taxon>
    </lineage>
</organism>
<name>A0A8S1H7Y2_9PELO</name>
<dbReference type="AlphaFoldDB" id="A0A8S1H7Y2"/>
<keyword evidence="3" id="KW-1185">Reference proteome</keyword>
<keyword evidence="1" id="KW-0732">Signal</keyword>
<dbReference type="EMBL" id="CAJGYM010000022">
    <property type="protein sequence ID" value="CAD6191584.1"/>
    <property type="molecule type" value="Genomic_DNA"/>
</dbReference>
<dbReference type="Proteomes" id="UP000835052">
    <property type="component" value="Unassembled WGS sequence"/>
</dbReference>
<evidence type="ECO:0000313" key="2">
    <source>
        <dbReference type="EMBL" id="CAD6191584.1"/>
    </source>
</evidence>
<feature type="signal peptide" evidence="1">
    <location>
        <begin position="1"/>
        <end position="23"/>
    </location>
</feature>
<gene>
    <name evidence="2" type="ORF">CAUJ_LOCUS7503</name>
</gene>
<feature type="chain" id="PRO_5035826547" description="CUB-like domain-containing protein" evidence="1">
    <location>
        <begin position="24"/>
        <end position="152"/>
    </location>
</feature>
<comment type="caution">
    <text evidence="2">The sequence shown here is derived from an EMBL/GenBank/DDBJ whole genome shotgun (WGS) entry which is preliminary data.</text>
</comment>
<proteinExistence type="predicted"/>
<evidence type="ECO:0008006" key="4">
    <source>
        <dbReference type="Google" id="ProtNLM"/>
    </source>
</evidence>
<sequence>MLKINVFLTFLLVFPGSISPCKRLPSTPPITTPAPPLEPCLCDVLSQQVANTKDLIFDVLQFGLKSNGCIYRLRFTPYNKTKTVVFYLDRNNTVPYYPVLGIPTGEYADVNFSCSLTQPTYQFIDTPTSPLVPTLVDLTYLSVTVTPLDPTQ</sequence>
<evidence type="ECO:0000256" key="1">
    <source>
        <dbReference type="SAM" id="SignalP"/>
    </source>
</evidence>
<protein>
    <recommendedName>
        <fullName evidence="4">CUB-like domain-containing protein</fullName>
    </recommendedName>
</protein>
<reference evidence="2" key="1">
    <citation type="submission" date="2020-10" db="EMBL/GenBank/DDBJ databases">
        <authorList>
            <person name="Kikuchi T."/>
        </authorList>
    </citation>
    <scope>NUCLEOTIDE SEQUENCE</scope>
    <source>
        <strain evidence="2">NKZ352</strain>
    </source>
</reference>